<feature type="binding site" evidence="8">
    <location>
        <position position="205"/>
    </location>
    <ligand>
        <name>Ca(2+)</name>
        <dbReference type="ChEBI" id="CHEBI:29108"/>
        <label>2</label>
    </ligand>
</feature>
<dbReference type="RefSeq" id="WP_132433869.1">
    <property type="nucleotide sequence ID" value="NZ_SLWK01000006.1"/>
</dbReference>
<feature type="binding site" evidence="8">
    <location>
        <position position="106"/>
    </location>
    <ligand>
        <name>Ca(2+)</name>
        <dbReference type="ChEBI" id="CHEBI:29108"/>
        <label>1</label>
    </ligand>
</feature>
<sequence length="493" mass="56648">MAEYIGVMMQFFHWYTPDDGKLWSSLSQQAKELAKAGITAVWLPPAYKGIGGNNDVGYGVYDLFDLGEFDQKGSIRTKYGTKEEYIKAIKDAQTSGIHVYADIVFNHKLGADHQEEFNATPYKPDNRHEPLGETQPIKAWTHFSFPGRKGKYSELKWHWWHFNSADYNAFDKHQDAVWLFEGKTFDDSVDLEKGNFDYLMGCNLDINNPDVKKELFYWGDWYLKTTGVDGFRFDAVKHVNSFFFLEWLKHVKKNAGKKLFAVGEYWSGESEALHNFLEETDGAMMLFDVSLHYNFAAASKQGKDFDLTKIFENTLVASHPMLAVTLVSNHDSQPLQSLESVVEAWFKPLAYALILLRKDGYPCIFSADYYGAHYKDKGRDGNEYEIWMDSHRWLIDKFLEVRKEHAYSEQYDYFDHPNCVGWSRTGNGDSGKGMAVVISNGEDGHKMMQTDHPDTTYTDITEHIKEPVTTNHDGWGEFHCKAGSVSVWIPKKT</sequence>
<dbReference type="InterPro" id="IPR013780">
    <property type="entry name" value="Glyco_hydro_b"/>
</dbReference>
<accession>A0A4R2GIE1</accession>
<dbReference type="GO" id="GO:0004553">
    <property type="term" value="F:hydrolase activity, hydrolyzing O-glycosyl compounds"/>
    <property type="evidence" value="ECO:0007669"/>
    <property type="project" value="InterPro"/>
</dbReference>
<evidence type="ECO:0000256" key="5">
    <source>
        <dbReference type="ARBA" id="ARBA00023277"/>
    </source>
</evidence>
<reference evidence="10 11" key="1">
    <citation type="submission" date="2019-03" db="EMBL/GenBank/DDBJ databases">
        <title>Genomic Encyclopedia of Type Strains, Phase IV (KMG-IV): sequencing the most valuable type-strain genomes for metagenomic binning, comparative biology and taxonomic classification.</title>
        <authorList>
            <person name="Goeker M."/>
        </authorList>
    </citation>
    <scope>NUCLEOTIDE SEQUENCE [LARGE SCALE GENOMIC DNA]</scope>
    <source>
        <strain evidence="10 11">DSM 24179</strain>
    </source>
</reference>
<evidence type="ECO:0000313" key="11">
    <source>
        <dbReference type="Proteomes" id="UP000295221"/>
    </source>
</evidence>
<dbReference type="NCBIfam" id="NF006968">
    <property type="entry name" value="PRK09441.1-1"/>
    <property type="match status" value="1"/>
</dbReference>
<evidence type="ECO:0000256" key="7">
    <source>
        <dbReference type="PIRSR" id="PIRSR001021-1"/>
    </source>
</evidence>
<proteinExistence type="inferred from homology"/>
<keyword evidence="4" id="KW-0378">Hydrolase</keyword>
<keyword evidence="11" id="KW-1185">Reference proteome</keyword>
<keyword evidence="3 8" id="KW-0479">Metal-binding</keyword>
<dbReference type="GO" id="GO:0005509">
    <property type="term" value="F:calcium ion binding"/>
    <property type="evidence" value="ECO:0007669"/>
    <property type="project" value="InterPro"/>
</dbReference>
<dbReference type="GO" id="GO:0005975">
    <property type="term" value="P:carbohydrate metabolic process"/>
    <property type="evidence" value="ECO:0007669"/>
    <property type="project" value="InterPro"/>
</dbReference>
<feature type="binding site" evidence="8">
    <location>
        <position position="238"/>
    </location>
    <ligand>
        <name>Ca(2+)</name>
        <dbReference type="ChEBI" id="CHEBI:29108"/>
        <label>1</label>
    </ligand>
</feature>
<dbReference type="SUPFAM" id="SSF51445">
    <property type="entry name" value="(Trans)glycosidases"/>
    <property type="match status" value="1"/>
</dbReference>
<feature type="active site" description="Nucleophile" evidence="7">
    <location>
        <position position="234"/>
    </location>
</feature>
<evidence type="ECO:0000259" key="9">
    <source>
        <dbReference type="SMART" id="SM00642"/>
    </source>
</evidence>
<evidence type="ECO:0000256" key="8">
    <source>
        <dbReference type="PIRSR" id="PIRSR001021-2"/>
    </source>
</evidence>
<comment type="caution">
    <text evidence="10">The sequence shown here is derived from an EMBL/GenBank/DDBJ whole genome shotgun (WGS) entry which is preliminary data.</text>
</comment>
<dbReference type="Gene3D" id="2.40.30.140">
    <property type="match status" value="1"/>
</dbReference>
<dbReference type="SMART" id="SM00642">
    <property type="entry name" value="Aamy"/>
    <property type="match status" value="1"/>
</dbReference>
<evidence type="ECO:0000256" key="2">
    <source>
        <dbReference type="ARBA" id="ARBA00008061"/>
    </source>
</evidence>
<dbReference type="Proteomes" id="UP000295221">
    <property type="component" value="Unassembled WGS sequence"/>
</dbReference>
<keyword evidence="5" id="KW-0119">Carbohydrate metabolism</keyword>
<dbReference type="Gene3D" id="3.20.20.80">
    <property type="entry name" value="Glycosidases"/>
    <property type="match status" value="1"/>
</dbReference>
<dbReference type="InterPro" id="IPR013776">
    <property type="entry name" value="A-amylase_thermo"/>
</dbReference>
<protein>
    <submittedName>
        <fullName evidence="10">Alpha-amylase</fullName>
    </submittedName>
</protein>
<feature type="domain" description="Glycosyl hydrolase family 13 catalytic" evidence="9">
    <location>
        <begin position="6"/>
        <end position="402"/>
    </location>
</feature>
<dbReference type="OrthoDB" id="9806009at2"/>
<keyword evidence="8" id="KW-0106">Calcium</keyword>
<keyword evidence="6" id="KW-0326">Glycosidase</keyword>
<dbReference type="PANTHER" id="PTHR43447">
    <property type="entry name" value="ALPHA-AMYLASE"/>
    <property type="match status" value="1"/>
</dbReference>
<organism evidence="10 11">
    <name type="scientific">Natronoflexus pectinivorans</name>
    <dbReference type="NCBI Taxonomy" id="682526"/>
    <lineage>
        <taxon>Bacteria</taxon>
        <taxon>Pseudomonadati</taxon>
        <taxon>Bacteroidota</taxon>
        <taxon>Bacteroidia</taxon>
        <taxon>Marinilabiliales</taxon>
        <taxon>Marinilabiliaceae</taxon>
        <taxon>Natronoflexus</taxon>
    </lineage>
</organism>
<dbReference type="Gene3D" id="2.60.40.1180">
    <property type="entry name" value="Golgi alpha-mannosidase II"/>
    <property type="match status" value="1"/>
</dbReference>
<name>A0A4R2GIE1_9BACT</name>
<dbReference type="Pfam" id="PF00128">
    <property type="entry name" value="Alpha-amylase"/>
    <property type="match status" value="1"/>
</dbReference>
<dbReference type="AlphaFoldDB" id="A0A4R2GIE1"/>
<comment type="cofactor">
    <cofactor evidence="1">
        <name>Ca(2+)</name>
        <dbReference type="ChEBI" id="CHEBI:29108"/>
    </cofactor>
</comment>
<feature type="binding site" evidence="8">
    <location>
        <position position="186"/>
    </location>
    <ligand>
        <name>Ca(2+)</name>
        <dbReference type="ChEBI" id="CHEBI:29108"/>
        <label>2</label>
    </ligand>
</feature>
<dbReference type="PIRSF" id="PIRSF001021">
    <property type="entry name" value="Alph-amls_thrmst"/>
    <property type="match status" value="1"/>
</dbReference>
<evidence type="ECO:0000256" key="1">
    <source>
        <dbReference type="ARBA" id="ARBA00001913"/>
    </source>
</evidence>
<dbReference type="NCBIfam" id="NF006969">
    <property type="entry name" value="PRK09441.1-2"/>
    <property type="match status" value="1"/>
</dbReference>
<dbReference type="EMBL" id="SLWK01000006">
    <property type="protein sequence ID" value="TCO07970.1"/>
    <property type="molecule type" value="Genomic_DNA"/>
</dbReference>
<feature type="active site" description="Proton donor" evidence="7">
    <location>
        <position position="264"/>
    </location>
</feature>
<dbReference type="InterPro" id="IPR017853">
    <property type="entry name" value="GH"/>
</dbReference>
<dbReference type="InterPro" id="IPR006047">
    <property type="entry name" value="GH13_cat_dom"/>
</dbReference>
<gene>
    <name evidence="10" type="ORF">EV194_106111</name>
</gene>
<evidence type="ECO:0000256" key="4">
    <source>
        <dbReference type="ARBA" id="ARBA00022801"/>
    </source>
</evidence>
<comment type="similarity">
    <text evidence="2">Belongs to the glycosyl hydrolase 13 family.</text>
</comment>
<evidence type="ECO:0000313" key="10">
    <source>
        <dbReference type="EMBL" id="TCO07970.1"/>
    </source>
</evidence>
<dbReference type="CDD" id="cd11318">
    <property type="entry name" value="AmyAc_bac_fung_AmyA"/>
    <property type="match status" value="1"/>
</dbReference>
<feature type="binding site" evidence="8">
    <location>
        <position position="197"/>
    </location>
    <ligand>
        <name>Ca(2+)</name>
        <dbReference type="ChEBI" id="CHEBI:29108"/>
        <label>1</label>
    </ligand>
</feature>
<evidence type="ECO:0000256" key="6">
    <source>
        <dbReference type="ARBA" id="ARBA00023295"/>
    </source>
</evidence>
<evidence type="ECO:0000256" key="3">
    <source>
        <dbReference type="ARBA" id="ARBA00022723"/>
    </source>
</evidence>
<dbReference type="SUPFAM" id="SSF51011">
    <property type="entry name" value="Glycosyl hydrolase domain"/>
    <property type="match status" value="1"/>
</dbReference>